<gene>
    <name evidence="2" type="ORF">CHYS00102_LOCUS23561</name>
</gene>
<dbReference type="EMBL" id="HBFR01032423">
    <property type="protein sequence ID" value="CAD8896347.1"/>
    <property type="molecule type" value="Transcribed_RNA"/>
</dbReference>
<evidence type="ECO:0000313" key="2">
    <source>
        <dbReference type="EMBL" id="CAD8896347.1"/>
    </source>
</evidence>
<feature type="compositionally biased region" description="Basic and acidic residues" evidence="1">
    <location>
        <begin position="93"/>
        <end position="102"/>
    </location>
</feature>
<dbReference type="AlphaFoldDB" id="A0A7S1BUA7"/>
<sequence>MSASTQRFNQSTTSGARQRSRTPARTFDNAHRMDALVHQPRRPGCPKVRAQGDAGPFATTRQNPLGREYSPRGISNGGAAFGLAAWASVGRRSNAEHGERRRVATTSHRMNDSISKGVRPPLPPQRLGT</sequence>
<feature type="compositionally biased region" description="Polar residues" evidence="1">
    <location>
        <begin position="1"/>
        <end position="23"/>
    </location>
</feature>
<reference evidence="2" key="1">
    <citation type="submission" date="2021-01" db="EMBL/GenBank/DDBJ databases">
        <authorList>
            <person name="Corre E."/>
            <person name="Pelletier E."/>
            <person name="Niang G."/>
            <person name="Scheremetjew M."/>
            <person name="Finn R."/>
            <person name="Kale V."/>
            <person name="Holt S."/>
            <person name="Cochrane G."/>
            <person name="Meng A."/>
            <person name="Brown T."/>
            <person name="Cohen L."/>
        </authorList>
    </citation>
    <scope>NUCLEOTIDE SEQUENCE</scope>
    <source>
        <strain evidence="2">308</strain>
    </source>
</reference>
<name>A0A7S1BUA7_9STRA</name>
<proteinExistence type="predicted"/>
<feature type="region of interest" description="Disordered" evidence="1">
    <location>
        <begin position="1"/>
        <end position="73"/>
    </location>
</feature>
<accession>A0A7S1BUA7</accession>
<organism evidence="2">
    <name type="scientific">Corethron hystrix</name>
    <dbReference type="NCBI Taxonomy" id="216773"/>
    <lineage>
        <taxon>Eukaryota</taxon>
        <taxon>Sar</taxon>
        <taxon>Stramenopiles</taxon>
        <taxon>Ochrophyta</taxon>
        <taxon>Bacillariophyta</taxon>
        <taxon>Coscinodiscophyceae</taxon>
        <taxon>Corethrophycidae</taxon>
        <taxon>Corethrales</taxon>
        <taxon>Corethraceae</taxon>
        <taxon>Corethron</taxon>
    </lineage>
</organism>
<feature type="region of interest" description="Disordered" evidence="1">
    <location>
        <begin position="91"/>
        <end position="129"/>
    </location>
</feature>
<evidence type="ECO:0000256" key="1">
    <source>
        <dbReference type="SAM" id="MobiDB-lite"/>
    </source>
</evidence>
<feature type="compositionally biased region" description="Pro residues" evidence="1">
    <location>
        <begin position="120"/>
        <end position="129"/>
    </location>
</feature>
<protein>
    <submittedName>
        <fullName evidence="2">Uncharacterized protein</fullName>
    </submittedName>
</protein>
<feature type="compositionally biased region" description="Polar residues" evidence="1">
    <location>
        <begin position="104"/>
        <end position="114"/>
    </location>
</feature>